<dbReference type="PANTHER" id="PTHR43140:SF1">
    <property type="entry name" value="TYPE I RESTRICTION ENZYME ECOKI SPECIFICITY SUBUNIT"/>
    <property type="match status" value="1"/>
</dbReference>
<dbReference type="EMBL" id="CP009770">
    <property type="protein sequence ID" value="AJQ45683.1"/>
    <property type="molecule type" value="Genomic_DNA"/>
</dbReference>
<dbReference type="InterPro" id="IPR051212">
    <property type="entry name" value="Type-I_RE_S_subunit"/>
</dbReference>
<keyword evidence="3" id="KW-0238">DNA-binding</keyword>
<dbReference type="Proteomes" id="UP000032261">
    <property type="component" value="Chromosome"/>
</dbReference>
<proteinExistence type="inferred from homology"/>
<evidence type="ECO:0000313" key="6">
    <source>
        <dbReference type="EMBL" id="AJQ45683.1"/>
    </source>
</evidence>
<keyword evidence="2" id="KW-0680">Restriction system</keyword>
<organism evidence="6 7">
    <name type="scientific">Ureaplasma diversum</name>
    <dbReference type="NCBI Taxonomy" id="42094"/>
    <lineage>
        <taxon>Bacteria</taxon>
        <taxon>Bacillati</taxon>
        <taxon>Mycoplasmatota</taxon>
        <taxon>Mycoplasmoidales</taxon>
        <taxon>Mycoplasmoidaceae</taxon>
        <taxon>Ureaplasma</taxon>
    </lineage>
</organism>
<dbReference type="STRING" id="42094.JM47_02185"/>
<evidence type="ECO:0000256" key="1">
    <source>
        <dbReference type="ARBA" id="ARBA00010923"/>
    </source>
</evidence>
<feature type="domain" description="Type I restriction modification DNA specificity" evidence="5">
    <location>
        <begin position="77"/>
        <end position="234"/>
    </location>
</feature>
<evidence type="ECO:0000259" key="5">
    <source>
        <dbReference type="Pfam" id="PF01420"/>
    </source>
</evidence>
<comment type="similarity">
    <text evidence="1">Belongs to the type-I restriction system S methylase family.</text>
</comment>
<reference evidence="6 7" key="1">
    <citation type="journal article" date="2015" name="Genome Announc.">
        <title>Genome Sequence of Ureaplasma diversum Strain ATCC 49782.</title>
        <authorList>
            <person name="Marques L.M."/>
            <person name="Guimaraes A.M."/>
            <person name="Martins H.B."/>
            <person name="Rezende I.S."/>
            <person name="Barbosa M.S."/>
            <person name="Campos G.B."/>
            <person name="do Nascimento N.C."/>
            <person name="Dos Santos A.P."/>
            <person name="Amorim A.T."/>
            <person name="Santos V.M."/>
            <person name="Messick J.B."/>
            <person name="Timenetsky J."/>
        </authorList>
    </citation>
    <scope>NUCLEOTIDE SEQUENCE [LARGE SCALE GENOMIC DNA]</scope>
    <source>
        <strain evidence="6 7">ATCC 49782</strain>
    </source>
</reference>
<dbReference type="InterPro" id="IPR044946">
    <property type="entry name" value="Restrct_endonuc_typeI_TRD_sf"/>
</dbReference>
<evidence type="ECO:0000256" key="3">
    <source>
        <dbReference type="ARBA" id="ARBA00023125"/>
    </source>
</evidence>
<sequence>MPNLYKKDIDNILIPIPSLEIQEKVAEILDKLTEYVTELQNELLLRNKQYNYYRNILLSEEYLTKKTLELCGEDALVEFKQLKDICKIVRGTRVTKKDLLSDGLYPVVSGGTGYMGYLNKYNGEENTITIAQYGMAGYVKWQNEKFWANDVCFCVNPIDNVNKKYLYYFLVKNQDYLYSISNRSAIPYSISRDRIYDIQIPIPPLEVQNYIASILDQFHTLTNDLTQGLPKEIELRQKQYEYYRELLLSFDSNKE</sequence>
<evidence type="ECO:0000256" key="2">
    <source>
        <dbReference type="ARBA" id="ARBA00022747"/>
    </source>
</evidence>
<protein>
    <recommendedName>
        <fullName evidence="5">Type I restriction modification DNA specificity domain-containing protein</fullName>
    </recommendedName>
</protein>
<dbReference type="GO" id="GO:0009307">
    <property type="term" value="P:DNA restriction-modification system"/>
    <property type="evidence" value="ECO:0007669"/>
    <property type="project" value="UniProtKB-KW"/>
</dbReference>
<dbReference type="AlphaFoldDB" id="A0A0C5RLV9"/>
<feature type="domain" description="Type I restriction modification DNA specificity" evidence="5">
    <location>
        <begin position="1"/>
        <end position="43"/>
    </location>
</feature>
<dbReference type="InterPro" id="IPR000055">
    <property type="entry name" value="Restrct_endonuc_typeI_TRD"/>
</dbReference>
<dbReference type="GO" id="GO:0003677">
    <property type="term" value="F:DNA binding"/>
    <property type="evidence" value="ECO:0007669"/>
    <property type="project" value="UniProtKB-KW"/>
</dbReference>
<dbReference type="SUPFAM" id="SSF116734">
    <property type="entry name" value="DNA methylase specificity domain"/>
    <property type="match status" value="2"/>
</dbReference>
<dbReference type="PATRIC" id="fig|42094.4.peg.429"/>
<dbReference type="REBASE" id="113493">
    <property type="entry name" value="S.Udi49782ORF2185P"/>
</dbReference>
<dbReference type="PANTHER" id="PTHR43140">
    <property type="entry name" value="TYPE-1 RESTRICTION ENZYME ECOKI SPECIFICITY PROTEIN"/>
    <property type="match status" value="1"/>
</dbReference>
<name>A0A0C5RLV9_9BACT</name>
<gene>
    <name evidence="6" type="ORF">JM47_02185</name>
</gene>
<evidence type="ECO:0000256" key="4">
    <source>
        <dbReference type="ARBA" id="ARBA00038652"/>
    </source>
</evidence>
<dbReference type="KEGG" id="ude:JM47_02185"/>
<accession>A0A0C5RLV9</accession>
<dbReference type="Pfam" id="PF01420">
    <property type="entry name" value="Methylase_S"/>
    <property type="match status" value="2"/>
</dbReference>
<comment type="subunit">
    <text evidence="4">The methyltransferase is composed of M and S polypeptides.</text>
</comment>
<evidence type="ECO:0000313" key="7">
    <source>
        <dbReference type="Proteomes" id="UP000032261"/>
    </source>
</evidence>
<dbReference type="Gene3D" id="3.90.220.20">
    <property type="entry name" value="DNA methylase specificity domains"/>
    <property type="match status" value="2"/>
</dbReference>
<dbReference type="HOGENOM" id="CLU_021095_6_2_14"/>
<dbReference type="CDD" id="cd17291">
    <property type="entry name" value="RMtype1_S_MgeORF438P-TRD-CR_like"/>
    <property type="match status" value="1"/>
</dbReference>